<comment type="caution">
    <text evidence="2">The sequence shown here is derived from an EMBL/GenBank/DDBJ whole genome shotgun (WGS) entry which is preliminary data.</text>
</comment>
<proteinExistence type="predicted"/>
<name>A0A417Z8P1_9MICO</name>
<evidence type="ECO:0000313" key="2">
    <source>
        <dbReference type="EMBL" id="RHW47019.1"/>
    </source>
</evidence>
<sequence>MPKVAQNTGFTAAVDAVVVVRGEVSRVTSWVERGTVPAYVIDIDGPWCAVVPAGPGHAQAPYDDPAQMIAARPVPMALRPSLAFVPTEKQAITVVQPRAWRSLPRWYVVQQGIGPVRAALPQASLGDLLSAGHDAHPEALERVLAQPDAAPADLLRGIMAALGVNAGHLLGLARTAKIDAVLVEPTAKAVRRFDKHVTDEREERAEIEGRVNTGEKS</sequence>
<protein>
    <submittedName>
        <fullName evidence="2">Uncharacterized protein</fullName>
    </submittedName>
</protein>
<dbReference type="AlphaFoldDB" id="A0A417Z8P1"/>
<feature type="region of interest" description="Disordered" evidence="1">
    <location>
        <begin position="196"/>
        <end position="217"/>
    </location>
</feature>
<evidence type="ECO:0000313" key="3">
    <source>
        <dbReference type="Proteomes" id="UP000285376"/>
    </source>
</evidence>
<dbReference type="Proteomes" id="UP000285376">
    <property type="component" value="Unassembled WGS sequence"/>
</dbReference>
<dbReference type="EMBL" id="QWLM01000003">
    <property type="protein sequence ID" value="RHW47019.1"/>
    <property type="molecule type" value="Genomic_DNA"/>
</dbReference>
<gene>
    <name evidence="2" type="ORF">D1832_03125</name>
</gene>
<dbReference type="RefSeq" id="WP_118912597.1">
    <property type="nucleotide sequence ID" value="NZ_CBCRVH010000006.1"/>
</dbReference>
<organism evidence="2 3">
    <name type="scientific">Dermacoccus abyssi</name>
    <dbReference type="NCBI Taxonomy" id="322596"/>
    <lineage>
        <taxon>Bacteria</taxon>
        <taxon>Bacillati</taxon>
        <taxon>Actinomycetota</taxon>
        <taxon>Actinomycetes</taxon>
        <taxon>Micrococcales</taxon>
        <taxon>Dermacoccaceae</taxon>
        <taxon>Dermacoccus</taxon>
    </lineage>
</organism>
<reference evidence="2 3" key="1">
    <citation type="submission" date="2018-08" db="EMBL/GenBank/DDBJ databases">
        <title>Whole genome sequence analysis of Dermacoccus abyssi bacteria isolated from Deep Mariana trench Micromonospora spp reveals genes involved in the environmental adaptation and production of secondary metabolites.</title>
        <authorList>
            <person name="Abdel-Mageed W.M."/>
            <person name="Lehri B."/>
            <person name="Nouioui I."/>
            <person name="Goodfellow I."/>
            <person name="Jaspars M."/>
            <person name="Karlyshev A."/>
        </authorList>
    </citation>
    <scope>NUCLEOTIDE SEQUENCE [LARGE SCALE GENOMIC DNA]</scope>
    <source>
        <strain evidence="2 3">MT1.1</strain>
    </source>
</reference>
<accession>A0A417Z8P1</accession>
<evidence type="ECO:0000256" key="1">
    <source>
        <dbReference type="SAM" id="MobiDB-lite"/>
    </source>
</evidence>